<organism evidence="1 2">
    <name type="scientific">Vitis vinifera</name>
    <name type="common">Grape</name>
    <dbReference type="NCBI Taxonomy" id="29760"/>
    <lineage>
        <taxon>Eukaryota</taxon>
        <taxon>Viridiplantae</taxon>
        <taxon>Streptophyta</taxon>
        <taxon>Embryophyta</taxon>
        <taxon>Tracheophyta</taxon>
        <taxon>Spermatophyta</taxon>
        <taxon>Magnoliopsida</taxon>
        <taxon>eudicotyledons</taxon>
        <taxon>Gunneridae</taxon>
        <taxon>Pentapetalae</taxon>
        <taxon>rosids</taxon>
        <taxon>Vitales</taxon>
        <taxon>Vitaceae</taxon>
        <taxon>Viteae</taxon>
        <taxon>Vitis</taxon>
    </lineage>
</organism>
<proteinExistence type="predicted"/>
<dbReference type="Proteomes" id="UP000009183">
    <property type="component" value="Chromosome 13"/>
</dbReference>
<evidence type="ECO:0000313" key="1">
    <source>
        <dbReference type="EMBL" id="CBI29111.3"/>
    </source>
</evidence>
<gene>
    <name evidence="1" type="ordered locus">VIT_13s0047g00810</name>
</gene>
<dbReference type="InParanoid" id="D7TF76"/>
<dbReference type="PaxDb" id="29760-VIT_13s0047g00810.t01"/>
<sequence length="48" mass="5424">MIHNSTIASLWNSFRFLNILSCVSKRPASCNPNESGDPKLLKFGMQNR</sequence>
<dbReference type="EMBL" id="FN595767">
    <property type="protein sequence ID" value="CBI29111.3"/>
    <property type="molecule type" value="Genomic_DNA"/>
</dbReference>
<keyword evidence="2" id="KW-1185">Reference proteome</keyword>
<protein>
    <submittedName>
        <fullName evidence="1">Uncharacterized protein</fullName>
    </submittedName>
</protein>
<accession>D7TF76</accession>
<dbReference type="AlphaFoldDB" id="D7TF76"/>
<name>D7TF76_VITVI</name>
<reference evidence="2" key="1">
    <citation type="journal article" date="2007" name="Nature">
        <title>The grapevine genome sequence suggests ancestral hexaploidization in major angiosperm phyla.</title>
        <authorList>
            <consortium name="The French-Italian Public Consortium for Grapevine Genome Characterization."/>
            <person name="Jaillon O."/>
            <person name="Aury J.-M."/>
            <person name="Noel B."/>
            <person name="Policriti A."/>
            <person name="Clepet C."/>
            <person name="Casagrande A."/>
            <person name="Choisne N."/>
            <person name="Aubourg S."/>
            <person name="Vitulo N."/>
            <person name="Jubin C."/>
            <person name="Vezzi A."/>
            <person name="Legeai F."/>
            <person name="Hugueney P."/>
            <person name="Dasilva C."/>
            <person name="Horner D."/>
            <person name="Mica E."/>
            <person name="Jublot D."/>
            <person name="Poulain J."/>
            <person name="Bruyere C."/>
            <person name="Billault A."/>
            <person name="Segurens B."/>
            <person name="Gouyvenoux M."/>
            <person name="Ugarte E."/>
            <person name="Cattonaro F."/>
            <person name="Anthouard V."/>
            <person name="Vico V."/>
            <person name="Del Fabbro C."/>
            <person name="Alaux M."/>
            <person name="Di Gaspero G."/>
            <person name="Dumas V."/>
            <person name="Felice N."/>
            <person name="Paillard S."/>
            <person name="Juman I."/>
            <person name="Moroldo M."/>
            <person name="Scalabrin S."/>
            <person name="Canaguier A."/>
            <person name="Le Clainche I."/>
            <person name="Malacrida G."/>
            <person name="Durand E."/>
            <person name="Pesole G."/>
            <person name="Laucou V."/>
            <person name="Chatelet P."/>
            <person name="Merdinoglu D."/>
            <person name="Delledonne M."/>
            <person name="Pezzotti M."/>
            <person name="Lecharny A."/>
            <person name="Scarpelli C."/>
            <person name="Artiguenave F."/>
            <person name="Pe M.E."/>
            <person name="Valle G."/>
            <person name="Morgante M."/>
            <person name="Caboche M."/>
            <person name="Adam-Blondon A.-F."/>
            <person name="Weissenbach J."/>
            <person name="Quetier F."/>
            <person name="Wincker P."/>
        </authorList>
    </citation>
    <scope>NUCLEOTIDE SEQUENCE [LARGE SCALE GENOMIC DNA]</scope>
    <source>
        <strain evidence="2">cv. Pinot noir / PN40024</strain>
    </source>
</reference>
<evidence type="ECO:0000313" key="2">
    <source>
        <dbReference type="Proteomes" id="UP000009183"/>
    </source>
</evidence>
<dbReference type="HOGENOM" id="CLU_3161021_0_0_1"/>